<gene>
    <name evidence="1" type="ORF">MRSR164_06420</name>
</gene>
<name>A0ABU7T7V1_9HYPH</name>
<comment type="caution">
    <text evidence="1">The sequence shown here is derived from an EMBL/GenBank/DDBJ whole genome shotgun (WGS) entry which is preliminary data.</text>
</comment>
<organism evidence="1 2">
    <name type="scientific">Methylobacterium radiotolerans</name>
    <dbReference type="NCBI Taxonomy" id="31998"/>
    <lineage>
        <taxon>Bacteria</taxon>
        <taxon>Pseudomonadati</taxon>
        <taxon>Pseudomonadota</taxon>
        <taxon>Alphaproteobacteria</taxon>
        <taxon>Hyphomicrobiales</taxon>
        <taxon>Methylobacteriaceae</taxon>
        <taxon>Methylobacterium</taxon>
    </lineage>
</organism>
<evidence type="ECO:0000313" key="2">
    <source>
        <dbReference type="Proteomes" id="UP001349262"/>
    </source>
</evidence>
<dbReference type="Proteomes" id="UP001349262">
    <property type="component" value="Unassembled WGS sequence"/>
</dbReference>
<keyword evidence="2" id="KW-1185">Reference proteome</keyword>
<dbReference type="EMBL" id="MLBY01000003">
    <property type="protein sequence ID" value="MEE7456434.1"/>
    <property type="molecule type" value="Genomic_DNA"/>
</dbReference>
<protein>
    <submittedName>
        <fullName evidence="1">Uncharacterized protein</fullName>
    </submittedName>
</protein>
<evidence type="ECO:0000313" key="1">
    <source>
        <dbReference type="EMBL" id="MEE7456434.1"/>
    </source>
</evidence>
<reference evidence="1 2" key="1">
    <citation type="journal article" date="2012" name="Genet. Mol. Biol.">
        <title>Analysis of 16S rRNA and mxaF genes revealing insights into Methylobacterium niche-specific plant association.</title>
        <authorList>
            <person name="Dourado M.N."/>
            <person name="Andreote F.D."/>
            <person name="Dini-Andreote F."/>
            <person name="Conti R."/>
            <person name="Araujo J.M."/>
            <person name="Araujo W.L."/>
        </authorList>
    </citation>
    <scope>NUCLEOTIDE SEQUENCE [LARGE SCALE GENOMIC DNA]</scope>
    <source>
        <strain evidence="1 2">SR1.6/4</strain>
    </source>
</reference>
<accession>A0ABU7T7V1</accession>
<proteinExistence type="predicted"/>
<sequence length="73" mass="7314">MSGALDLSPIRKEVAGLLSRVAAHAAAGAVHAEAGTNQMLTAEVRCAAASLMAVAGLVEHLRPSRQQQGGPAA</sequence>